<keyword evidence="6" id="KW-0560">Oxidoreductase</keyword>
<feature type="compositionally biased region" description="Low complexity" evidence="7">
    <location>
        <begin position="40"/>
        <end position="52"/>
    </location>
</feature>
<comment type="caution">
    <text evidence="9">The sequence shown here is derived from an EMBL/GenBank/DDBJ whole genome shotgun (WGS) entry which is preliminary data.</text>
</comment>
<dbReference type="Pfam" id="PF01180">
    <property type="entry name" value="DHO_dh"/>
    <property type="match status" value="1"/>
</dbReference>
<keyword evidence="4" id="KW-0288">FMN</keyword>
<keyword evidence="3" id="KW-0285">Flavoprotein</keyword>
<evidence type="ECO:0000256" key="5">
    <source>
        <dbReference type="ARBA" id="ARBA00022975"/>
    </source>
</evidence>
<dbReference type="InterPro" id="IPR013785">
    <property type="entry name" value="Aldolase_TIM"/>
</dbReference>
<comment type="cofactor">
    <cofactor evidence="1">
        <name>FMN</name>
        <dbReference type="ChEBI" id="CHEBI:58210"/>
    </cofactor>
</comment>
<dbReference type="SUPFAM" id="SSF51395">
    <property type="entry name" value="FMN-linked oxidoreductases"/>
    <property type="match status" value="1"/>
</dbReference>
<evidence type="ECO:0000259" key="8">
    <source>
        <dbReference type="Pfam" id="PF01180"/>
    </source>
</evidence>
<dbReference type="Gene3D" id="2.30.26.10">
    <property type="entry name" value="Dihydroorotate Dehydrogenase A, chain A, domain 2"/>
    <property type="match status" value="1"/>
</dbReference>
<evidence type="ECO:0000256" key="2">
    <source>
        <dbReference type="ARBA" id="ARBA00004725"/>
    </source>
</evidence>
<dbReference type="Gene3D" id="3.20.20.70">
    <property type="entry name" value="Aldolase class I"/>
    <property type="match status" value="1"/>
</dbReference>
<sequence length="710" mass="76331">MLMIGLISPEEANAASPTQQHRRELKFREQDLGSSNDGHSPTQSVQSTVQDQVISRKKSRGLLIRAPSLKLTRPVKRLSPRKTITIPSGTRSISIDGTDFDLVQPVKGQKERTRTLGIPPRGTSRNYSLPLTAIQEAPQSFGLPPSTVTYYRKMTFMSLPFNVRIKIYNPLVIANHDVFVCQCGLCAWSSSRQPALALVTHQIRSEVLPIYYGENRFMVLEEVDWRISAPIFLRALTPSSRNLIKHVEISTTDMTSTICMMALLGFTLSHRLPTPGRGDLLSEVEHSAIFLTFAAISRRVQAYERLPEIQVMPAITLWEEEPRSLGLEVDGAGDAGDDAASISSSAGTVGTAIMSPWSYDGVAAEGIAARRVSGGRVVVVEGVEGRRVSGGTASIVFHPSELDLEEDVGLMEREGVVHDPTIHQHTFFNPHDHSLKSSDVSDGEVPPDCSGSLNTLGYSPIPLSTYLAMIAKVTHASTLPSDKRATKPFIISVTGTADEVRACYRQIQTTRTTVPNPLCMEINLSCPNIPDRPPPAYSGTALSEYLQALAEEQQTPPPKGQRRVAIGIKTPPYTYHEQFRTLVEALLAACRPACPVDFVTATNTLGSCLVLADAGGGGGVPAINSATGAGIGGMAGSPLHPLALGNVRVIRGMLDGHEGLRGVDVIGVGGVGSRAGYERMRAVGAKVVGVGTALGREGVGVFETILQVRE</sequence>
<evidence type="ECO:0000313" key="9">
    <source>
        <dbReference type="EMBL" id="TKA32327.1"/>
    </source>
</evidence>
<dbReference type="OrthoDB" id="14784at2759"/>
<dbReference type="GO" id="GO:0006221">
    <property type="term" value="P:pyrimidine nucleotide biosynthetic process"/>
    <property type="evidence" value="ECO:0007669"/>
    <property type="project" value="UniProtKB-KW"/>
</dbReference>
<dbReference type="InterPro" id="IPR005720">
    <property type="entry name" value="Dihydroorotate_DH_cat"/>
</dbReference>
<evidence type="ECO:0000256" key="1">
    <source>
        <dbReference type="ARBA" id="ARBA00001917"/>
    </source>
</evidence>
<dbReference type="AlphaFoldDB" id="A0A4U0UAY1"/>
<dbReference type="PANTHER" id="PTHR48109">
    <property type="entry name" value="DIHYDROOROTATE DEHYDROGENASE (QUINONE), MITOCHONDRIAL-RELATED"/>
    <property type="match status" value="1"/>
</dbReference>
<evidence type="ECO:0000256" key="3">
    <source>
        <dbReference type="ARBA" id="ARBA00022630"/>
    </source>
</evidence>
<organism evidence="9 10">
    <name type="scientific">Friedmanniomyces endolithicus</name>
    <dbReference type="NCBI Taxonomy" id="329885"/>
    <lineage>
        <taxon>Eukaryota</taxon>
        <taxon>Fungi</taxon>
        <taxon>Dikarya</taxon>
        <taxon>Ascomycota</taxon>
        <taxon>Pezizomycotina</taxon>
        <taxon>Dothideomycetes</taxon>
        <taxon>Dothideomycetidae</taxon>
        <taxon>Mycosphaerellales</taxon>
        <taxon>Teratosphaeriaceae</taxon>
        <taxon>Friedmanniomyces</taxon>
    </lineage>
</organism>
<gene>
    <name evidence="9" type="ORF">B0A54_14478</name>
</gene>
<evidence type="ECO:0000313" key="10">
    <source>
        <dbReference type="Proteomes" id="UP000310066"/>
    </source>
</evidence>
<dbReference type="InterPro" id="IPR050074">
    <property type="entry name" value="DHO_dehydrogenase"/>
</dbReference>
<comment type="pathway">
    <text evidence="2">Pyrimidine metabolism; UMP biosynthesis via de novo pathway.</text>
</comment>
<dbReference type="PANTHER" id="PTHR48109:SF1">
    <property type="entry name" value="DIHYDROOROTATE DEHYDROGENASE (FUMARATE)"/>
    <property type="match status" value="1"/>
</dbReference>
<keyword evidence="5" id="KW-0665">Pyrimidine biosynthesis</keyword>
<evidence type="ECO:0000256" key="7">
    <source>
        <dbReference type="SAM" id="MobiDB-lite"/>
    </source>
</evidence>
<reference evidence="9 10" key="1">
    <citation type="submission" date="2017-03" db="EMBL/GenBank/DDBJ databases">
        <title>Genomes of endolithic fungi from Antarctica.</title>
        <authorList>
            <person name="Coleine C."/>
            <person name="Masonjones S."/>
            <person name="Stajich J.E."/>
        </authorList>
    </citation>
    <scope>NUCLEOTIDE SEQUENCE [LARGE SCALE GENOMIC DNA]</scope>
    <source>
        <strain evidence="9 10">CCFEE 5311</strain>
    </source>
</reference>
<name>A0A4U0UAY1_9PEZI</name>
<feature type="region of interest" description="Disordered" evidence="7">
    <location>
        <begin position="1"/>
        <end position="52"/>
    </location>
</feature>
<evidence type="ECO:0000256" key="4">
    <source>
        <dbReference type="ARBA" id="ARBA00022643"/>
    </source>
</evidence>
<protein>
    <recommendedName>
        <fullName evidence="8">Dihydroorotate dehydrogenase catalytic domain-containing protein</fullName>
    </recommendedName>
</protein>
<dbReference type="Proteomes" id="UP000310066">
    <property type="component" value="Unassembled WGS sequence"/>
</dbReference>
<feature type="domain" description="Dihydroorotate dehydrogenase catalytic" evidence="8">
    <location>
        <begin position="450"/>
        <end position="707"/>
    </location>
</feature>
<dbReference type="GO" id="GO:0004152">
    <property type="term" value="F:dihydroorotate dehydrogenase activity"/>
    <property type="evidence" value="ECO:0007669"/>
    <property type="project" value="TreeGrafter"/>
</dbReference>
<dbReference type="GO" id="GO:0005737">
    <property type="term" value="C:cytoplasm"/>
    <property type="evidence" value="ECO:0007669"/>
    <property type="project" value="InterPro"/>
</dbReference>
<dbReference type="STRING" id="329885.A0A4U0UAY1"/>
<accession>A0A4U0UAY1</accession>
<proteinExistence type="predicted"/>
<dbReference type="EMBL" id="NAJP01000091">
    <property type="protein sequence ID" value="TKA32327.1"/>
    <property type="molecule type" value="Genomic_DNA"/>
</dbReference>
<dbReference type="GO" id="GO:0006207">
    <property type="term" value="P:'de novo' pyrimidine nucleobase biosynthetic process"/>
    <property type="evidence" value="ECO:0007669"/>
    <property type="project" value="TreeGrafter"/>
</dbReference>
<dbReference type="InterPro" id="IPR023359">
    <property type="entry name" value="Dihydro_DH_chainA_dom2"/>
</dbReference>
<evidence type="ECO:0000256" key="6">
    <source>
        <dbReference type="ARBA" id="ARBA00023002"/>
    </source>
</evidence>